<evidence type="ECO:0000313" key="8">
    <source>
        <dbReference type="EMBL" id="MBB3860888.1"/>
    </source>
</evidence>
<protein>
    <submittedName>
        <fullName evidence="8">Type IV secretion system protein VirB10</fullName>
    </submittedName>
</protein>
<dbReference type="CDD" id="cd16429">
    <property type="entry name" value="VirB10"/>
    <property type="match status" value="1"/>
</dbReference>
<proteinExistence type="inferred from homology"/>
<dbReference type="InterPro" id="IPR042217">
    <property type="entry name" value="T4SS_VirB10/TrbI"/>
</dbReference>
<evidence type="ECO:0000256" key="6">
    <source>
        <dbReference type="SAM" id="MobiDB-lite"/>
    </source>
</evidence>
<comment type="caution">
    <text evidence="8">The sequence shown here is derived from an EMBL/GenBank/DDBJ whole genome shotgun (WGS) entry which is preliminary data.</text>
</comment>
<evidence type="ECO:0000313" key="9">
    <source>
        <dbReference type="Proteomes" id="UP000562395"/>
    </source>
</evidence>
<evidence type="ECO:0000256" key="4">
    <source>
        <dbReference type="ARBA" id="ARBA00022989"/>
    </source>
</evidence>
<keyword evidence="9" id="KW-1185">Reference proteome</keyword>
<reference evidence="8 9" key="1">
    <citation type="submission" date="2020-08" db="EMBL/GenBank/DDBJ databases">
        <title>Genomic Encyclopedia of Type Strains, Phase IV (KMG-IV): sequencing the most valuable type-strain genomes for metagenomic binning, comparative biology and taxonomic classification.</title>
        <authorList>
            <person name="Goeker M."/>
        </authorList>
    </citation>
    <scope>NUCLEOTIDE SEQUENCE [LARGE SCALE GENOMIC DNA]</scope>
    <source>
        <strain evidence="8 9">DSM 14552</strain>
    </source>
</reference>
<keyword evidence="4 7" id="KW-1133">Transmembrane helix</keyword>
<keyword evidence="5 7" id="KW-0472">Membrane</keyword>
<name>A0A7W5ZVU4_9SPHN</name>
<dbReference type="Pfam" id="PF03743">
    <property type="entry name" value="TrbI"/>
    <property type="match status" value="1"/>
</dbReference>
<evidence type="ECO:0000256" key="3">
    <source>
        <dbReference type="ARBA" id="ARBA00022692"/>
    </source>
</evidence>
<sequence>MTDQPQPQIQPPAEGDSVMDPEATVKLRGDPPRVMRLSRKAIGIASACGCAIVGGALIYALQPQGHKDADELYNTDGVTVADNLAGAPKDYESVPKLGPPLPGDLGKPILDAQQRGDMAALPPAGVATGAPNTAATAADVARQRAEQERESARASRLFFGGGTTANSSGSASALAPVAGDLEQPVAAPQDEAGRKQAFLERTSDRRTVSAERLRGLASPAILQAGSVIPAALITGIRSDLPGLVTAQVTQNVYDSPTGRILLIPQGSRLIGDYDADVSLGQSRVLLAWNRLILPDGRSIVLERQPGADPRGFAGLQDRTDYHLGGVLKAALVSTLLGVGSELGAGNDSDLSRSIRRGTQDSVNRAGEQVVSRELNVLPTLTIRPGSLVRVLVTRDLVLGDGQ</sequence>
<feature type="region of interest" description="Disordered" evidence="6">
    <location>
        <begin position="1"/>
        <end position="25"/>
    </location>
</feature>
<dbReference type="InterPro" id="IPR005498">
    <property type="entry name" value="T4SS_VirB10/TraB/TrbI"/>
</dbReference>
<evidence type="ECO:0000256" key="7">
    <source>
        <dbReference type="SAM" id="Phobius"/>
    </source>
</evidence>
<evidence type="ECO:0000256" key="5">
    <source>
        <dbReference type="ARBA" id="ARBA00023136"/>
    </source>
</evidence>
<dbReference type="Gene3D" id="2.40.128.260">
    <property type="entry name" value="Type IV secretion system, VirB10/TraB/TrbI"/>
    <property type="match status" value="1"/>
</dbReference>
<dbReference type="AlphaFoldDB" id="A0A7W5ZVU4"/>
<organism evidence="8 9">
    <name type="scientific">Novosphingobium hassiacum</name>
    <dbReference type="NCBI Taxonomy" id="173676"/>
    <lineage>
        <taxon>Bacteria</taxon>
        <taxon>Pseudomonadati</taxon>
        <taxon>Pseudomonadota</taxon>
        <taxon>Alphaproteobacteria</taxon>
        <taxon>Sphingomonadales</taxon>
        <taxon>Sphingomonadaceae</taxon>
        <taxon>Novosphingobium</taxon>
    </lineage>
</organism>
<accession>A0A7W5ZVU4</accession>
<feature type="transmembrane region" description="Helical" evidence="7">
    <location>
        <begin position="41"/>
        <end position="61"/>
    </location>
</feature>
<gene>
    <name evidence="8" type="ORF">GGQ88_002157</name>
</gene>
<dbReference type="EMBL" id="JACICY010000004">
    <property type="protein sequence ID" value="MBB3860888.1"/>
    <property type="molecule type" value="Genomic_DNA"/>
</dbReference>
<evidence type="ECO:0000256" key="1">
    <source>
        <dbReference type="ARBA" id="ARBA00004167"/>
    </source>
</evidence>
<comment type="subcellular location">
    <subcellularLocation>
        <location evidence="1">Membrane</location>
        <topology evidence="1">Single-pass membrane protein</topology>
    </subcellularLocation>
</comment>
<keyword evidence="3 7" id="KW-0812">Transmembrane</keyword>
<dbReference type="RefSeq" id="WP_183613134.1">
    <property type="nucleotide sequence ID" value="NZ_JACICY010000004.1"/>
</dbReference>
<dbReference type="Proteomes" id="UP000562395">
    <property type="component" value="Unassembled WGS sequence"/>
</dbReference>
<dbReference type="GO" id="GO:0016020">
    <property type="term" value="C:membrane"/>
    <property type="evidence" value="ECO:0007669"/>
    <property type="project" value="UniProtKB-SubCell"/>
</dbReference>
<evidence type="ECO:0000256" key="2">
    <source>
        <dbReference type="ARBA" id="ARBA00010265"/>
    </source>
</evidence>
<comment type="similarity">
    <text evidence="2">Belongs to the TrbI/VirB10 family.</text>
</comment>